<comment type="caution">
    <text evidence="9">The sequence shown here is derived from an EMBL/GenBank/DDBJ whole genome shotgun (WGS) entry which is preliminary data.</text>
</comment>
<feature type="domain" description="NAA35-like N-terminal" evidence="6">
    <location>
        <begin position="588"/>
        <end position="739"/>
    </location>
</feature>
<evidence type="ECO:0000313" key="9">
    <source>
        <dbReference type="EMBL" id="KAK4239202.1"/>
    </source>
</evidence>
<dbReference type="InterPro" id="IPR057982">
    <property type="entry name" value="TPR_NAA35"/>
</dbReference>
<dbReference type="PANTHER" id="PTHR21373:SF0">
    <property type="entry name" value="N-ALPHA-ACETYLTRANSFERASE 35, NATC AUXILIARY SUBUNIT"/>
    <property type="match status" value="1"/>
</dbReference>
<dbReference type="InterPro" id="IPR007244">
    <property type="entry name" value="Naa35_N"/>
</dbReference>
<feature type="domain" description="NAA35-like TPR repeats" evidence="8">
    <location>
        <begin position="860"/>
        <end position="1270"/>
    </location>
</feature>
<evidence type="ECO:0000259" key="5">
    <source>
        <dbReference type="Pfam" id="PF00675"/>
    </source>
</evidence>
<dbReference type="FunFam" id="1.10.1620.20:FF:000003">
    <property type="entry name" value="Mitochondrial ATP synthase epsilon chain domain-containing protein"/>
    <property type="match status" value="1"/>
</dbReference>
<dbReference type="InterPro" id="IPR057983">
    <property type="entry name" value="NAA35-like_N"/>
</dbReference>
<reference evidence="9" key="1">
    <citation type="journal article" date="2023" name="Mol. Phylogenet. Evol.">
        <title>Genome-scale phylogeny and comparative genomics of the fungal order Sordariales.</title>
        <authorList>
            <person name="Hensen N."/>
            <person name="Bonometti L."/>
            <person name="Westerberg I."/>
            <person name="Brannstrom I.O."/>
            <person name="Guillou S."/>
            <person name="Cros-Aarteil S."/>
            <person name="Calhoun S."/>
            <person name="Haridas S."/>
            <person name="Kuo A."/>
            <person name="Mondo S."/>
            <person name="Pangilinan J."/>
            <person name="Riley R."/>
            <person name="LaButti K."/>
            <person name="Andreopoulos B."/>
            <person name="Lipzen A."/>
            <person name="Chen C."/>
            <person name="Yan M."/>
            <person name="Daum C."/>
            <person name="Ng V."/>
            <person name="Clum A."/>
            <person name="Steindorff A."/>
            <person name="Ohm R.A."/>
            <person name="Martin F."/>
            <person name="Silar P."/>
            <person name="Natvig D.O."/>
            <person name="Lalanne C."/>
            <person name="Gautier V."/>
            <person name="Ament-Velasquez S.L."/>
            <person name="Kruys A."/>
            <person name="Hutchinson M.I."/>
            <person name="Powell A.J."/>
            <person name="Barry K."/>
            <person name="Miller A.N."/>
            <person name="Grigoriev I.V."/>
            <person name="Debuchy R."/>
            <person name="Gladieux P."/>
            <person name="Hiltunen Thoren M."/>
            <person name="Johannesson H."/>
        </authorList>
    </citation>
    <scope>NUCLEOTIDE SEQUENCE</scope>
    <source>
        <strain evidence="9">CBS 532.94</strain>
    </source>
</reference>
<organism evidence="9 10">
    <name type="scientific">Achaetomium macrosporum</name>
    <dbReference type="NCBI Taxonomy" id="79813"/>
    <lineage>
        <taxon>Eukaryota</taxon>
        <taxon>Fungi</taxon>
        <taxon>Dikarya</taxon>
        <taxon>Ascomycota</taxon>
        <taxon>Pezizomycotina</taxon>
        <taxon>Sordariomycetes</taxon>
        <taxon>Sordariomycetidae</taxon>
        <taxon>Sordariales</taxon>
        <taxon>Chaetomiaceae</taxon>
        <taxon>Achaetomium</taxon>
    </lineage>
</organism>
<dbReference type="GO" id="GO:0031417">
    <property type="term" value="C:NatC complex"/>
    <property type="evidence" value="ECO:0007669"/>
    <property type="project" value="InterPro"/>
</dbReference>
<dbReference type="GO" id="GO:0045259">
    <property type="term" value="C:proton-transporting ATP synthase complex"/>
    <property type="evidence" value="ECO:0007669"/>
    <property type="project" value="InterPro"/>
</dbReference>
<dbReference type="GO" id="GO:0046872">
    <property type="term" value="F:metal ion binding"/>
    <property type="evidence" value="ECO:0007669"/>
    <property type="project" value="InterPro"/>
</dbReference>
<evidence type="ECO:0000256" key="2">
    <source>
        <dbReference type="ARBA" id="ARBA00006289"/>
    </source>
</evidence>
<evidence type="ECO:0000259" key="6">
    <source>
        <dbReference type="Pfam" id="PF04112"/>
    </source>
</evidence>
<keyword evidence="4" id="KW-0963">Cytoplasm</keyword>
<dbReference type="EMBL" id="MU860070">
    <property type="protein sequence ID" value="KAK4239202.1"/>
    <property type="molecule type" value="Genomic_DNA"/>
</dbReference>
<dbReference type="InterPro" id="IPR006721">
    <property type="entry name" value="ATP_synth_F1_esu_mt"/>
</dbReference>
<dbReference type="InterPro" id="IPR007863">
    <property type="entry name" value="Peptidase_M16_C"/>
</dbReference>
<name>A0AAN7CD94_9PEZI</name>
<dbReference type="Pfam" id="PF04112">
    <property type="entry name" value="Mak10"/>
    <property type="match status" value="1"/>
</dbReference>
<evidence type="ECO:0000256" key="4">
    <source>
        <dbReference type="ARBA" id="ARBA00022490"/>
    </source>
</evidence>
<comment type="subcellular location">
    <subcellularLocation>
        <location evidence="1">Cytoplasm</location>
    </subcellularLocation>
</comment>
<dbReference type="Pfam" id="PF04627">
    <property type="entry name" value="ATP-synt_Eps"/>
    <property type="match status" value="1"/>
</dbReference>
<feature type="domain" description="Peptidase M16 N-terminal" evidence="5">
    <location>
        <begin position="48"/>
        <end position="178"/>
    </location>
</feature>
<dbReference type="SUPFAM" id="SSF48690">
    <property type="entry name" value="Epsilon subunit of mitochondrial F1F0-ATP synthase"/>
    <property type="match status" value="1"/>
</dbReference>
<dbReference type="Gene3D" id="3.30.830.10">
    <property type="entry name" value="Metalloenzyme, LuxS/M16 peptidase-like"/>
    <property type="match status" value="2"/>
</dbReference>
<dbReference type="InterPro" id="IPR011249">
    <property type="entry name" value="Metalloenz_LuxS/M16"/>
</dbReference>
<dbReference type="CDD" id="cd12153">
    <property type="entry name" value="F1-ATPase_epsilon"/>
    <property type="match status" value="1"/>
</dbReference>
<dbReference type="GO" id="GO:0005743">
    <property type="term" value="C:mitochondrial inner membrane"/>
    <property type="evidence" value="ECO:0007669"/>
    <property type="project" value="InterPro"/>
</dbReference>
<dbReference type="SUPFAM" id="SSF63411">
    <property type="entry name" value="LuxS/MPP-like metallohydrolase"/>
    <property type="match status" value="2"/>
</dbReference>
<evidence type="ECO:0000256" key="1">
    <source>
        <dbReference type="ARBA" id="ARBA00004496"/>
    </source>
</evidence>
<sequence length="1277" mass="140001">MICRPALTRGSQLALRRQGAAKLAPRGFAAVASPSASYEPTTIAGVKVASRDDNGPTTRLAIVAKAGTRYEPAPGLTNTEKRSALRITRESELLGGQLSAYHTREALVLQANFLREDLPYFTELLAEVLSQTRYTTHEYHEEVEQVIRLKQAKVDAAAMALDAAHSVAFHTGLGEPLYPTPSTPISSYLNEHAVAAFAEAAYTKDTIAVVADGASQTGLSKWIEPFFKPVPAQSPSPLTTSASKYHGGEQRIPKIGGNAMVIAFPGAALGANQPEISVLVGLLGGESGIKWSPGFSLLSNATAANPGATAKAANFAYSDAGLLAIQIKGAAPAVRKVAEEAVKALKRVAEGGVSQENLAKAIAKAKFNLLSASEVTGTGMVHAGANLIHGGQPLQVAETVKALEGVTGDKLKAAAKTLLEGKASVAAVGDLHVLPFAEDLGLKVYSRIRNSATKSPSCQTAKMTFAWKAAGLTYNRYLAVAARVVRRSLKEDKRLAAERRGQQELRFAKWTNGKQGEVKNLAEANAQAAVESAATGELADLGLGQPLDAGPHFNAFDEPPPPPRISSEGVVAVDITQQFLSATSSLEPGELVKDGYFTLFESVGALEVMDPKMDSGCLAPGESLDEEYDVTRPLLPGEVVGIIDQLLSLETLFTSVYIERMLHPPPSNIQEADFIRGRPSDAPRNPMLGALRAYCLGLLKSCSFVNQRIKGEHYYEEEDFVTNTYHRSLLENLDLYEIRDEIMAARKIIHDLRSTLTEEMAHALGFRLELRTAFLRAIELSQLRSNPDSLSLPWSHMQEVLETINKTRHLGESVPEAFSTKIQRRLASTMPPRPIVQPSPEETHKRFKKLIVDGINVPKALNYIDSQTLLNFVLTFQSQKPQPLVYIRALLQNFLFQDMVILGRLSIRQVLDDDLSTIVLPCSILLNPANDAVEAPHHPRYAIAHQMELFRQRAAQSYLDIFRTFCQNRCRVRRTLYHMLQDWETVQIDAEEVDQLLQAQIEEKPIIYPPSTGVPSYSLPLSSWAYHYKLRLMEWTVQLGFELDIYQPDELAGMYWYLGYLAKCHVQHAERIKFFTKQRVEADANNKTNNVNKTTAVQYTRCKSYLYVTILEAAITSELAEALCNLYAALSRLGLITAPPRPYSTDALRYEVRMKPFAPIGLPELPSFEAFTRQVTQPDTPTAELLESAARAAADAKGGLEVVGKMSESEAFAVGCHDRWVKGIKDWIKAAIAAGVAIGTVKRAVANGKEKGLRVEVPPAEKGYHQWWVVPKVTEKR</sequence>
<comment type="similarity">
    <text evidence="3">Belongs to the eukaryotic ATPase epsilon family.</text>
</comment>
<dbReference type="AlphaFoldDB" id="A0AAN7CD94"/>
<dbReference type="FunFam" id="3.30.830.10:FF:000039">
    <property type="entry name" value="Ubiquinol-cytochrome c reductase core subunit 2"/>
    <property type="match status" value="1"/>
</dbReference>
<evidence type="ECO:0000313" key="10">
    <source>
        <dbReference type="Proteomes" id="UP001303760"/>
    </source>
</evidence>
<dbReference type="Proteomes" id="UP001303760">
    <property type="component" value="Unassembled WGS sequence"/>
</dbReference>
<protein>
    <submittedName>
        <fullName evidence="9">Mak10 subunit</fullName>
    </submittedName>
</protein>
<gene>
    <name evidence="9" type="ORF">C8A03DRAFT_43163</name>
</gene>
<evidence type="ECO:0000259" key="8">
    <source>
        <dbReference type="Pfam" id="PF25789"/>
    </source>
</evidence>
<accession>A0AAN7CD94</accession>
<evidence type="ECO:0000256" key="3">
    <source>
        <dbReference type="ARBA" id="ARBA00009502"/>
    </source>
</evidence>
<dbReference type="Pfam" id="PF00675">
    <property type="entry name" value="Peptidase_M16"/>
    <property type="match status" value="1"/>
</dbReference>
<dbReference type="GO" id="GO:0046933">
    <property type="term" value="F:proton-transporting ATP synthase activity, rotational mechanism"/>
    <property type="evidence" value="ECO:0007669"/>
    <property type="project" value="InterPro"/>
</dbReference>
<feature type="domain" description="Peptidase M16 C-terminal" evidence="7">
    <location>
        <begin position="193"/>
        <end position="363"/>
    </location>
</feature>
<keyword evidence="10" id="KW-1185">Reference proteome</keyword>
<dbReference type="Gene3D" id="1.10.1620.20">
    <property type="entry name" value="ATP synthase, F1 complex, epsilon subunit superfamily, mitochondrial"/>
    <property type="match status" value="1"/>
</dbReference>
<proteinExistence type="inferred from homology"/>
<dbReference type="Pfam" id="PF05193">
    <property type="entry name" value="Peptidase_M16_C"/>
    <property type="match status" value="1"/>
</dbReference>
<evidence type="ECO:0000259" key="7">
    <source>
        <dbReference type="Pfam" id="PF05193"/>
    </source>
</evidence>
<reference evidence="9" key="2">
    <citation type="submission" date="2023-05" db="EMBL/GenBank/DDBJ databases">
        <authorList>
            <consortium name="Lawrence Berkeley National Laboratory"/>
            <person name="Steindorff A."/>
            <person name="Hensen N."/>
            <person name="Bonometti L."/>
            <person name="Westerberg I."/>
            <person name="Brannstrom I.O."/>
            <person name="Guillou S."/>
            <person name="Cros-Aarteil S."/>
            <person name="Calhoun S."/>
            <person name="Haridas S."/>
            <person name="Kuo A."/>
            <person name="Mondo S."/>
            <person name="Pangilinan J."/>
            <person name="Riley R."/>
            <person name="Labutti K."/>
            <person name="Andreopoulos B."/>
            <person name="Lipzen A."/>
            <person name="Chen C."/>
            <person name="Yanf M."/>
            <person name="Daum C."/>
            <person name="Ng V."/>
            <person name="Clum A."/>
            <person name="Ohm R."/>
            <person name="Martin F."/>
            <person name="Silar P."/>
            <person name="Natvig D."/>
            <person name="Lalanne C."/>
            <person name="Gautier V."/>
            <person name="Ament-Velasquez S.L."/>
            <person name="Kruys A."/>
            <person name="Hutchinson M.I."/>
            <person name="Powell A.J."/>
            <person name="Barry K."/>
            <person name="Miller A.N."/>
            <person name="Grigoriev I.V."/>
            <person name="Debuchy R."/>
            <person name="Gladieux P."/>
            <person name="Thoren M.H."/>
            <person name="Johannesson H."/>
        </authorList>
    </citation>
    <scope>NUCLEOTIDE SEQUENCE</scope>
    <source>
        <strain evidence="9">CBS 532.94</strain>
    </source>
</reference>
<dbReference type="InterPro" id="IPR011765">
    <property type="entry name" value="Pept_M16_N"/>
</dbReference>
<dbReference type="InterPro" id="IPR036742">
    <property type="entry name" value="ATP_synth_F1_esu_sf_mt"/>
</dbReference>
<dbReference type="Pfam" id="PF25789">
    <property type="entry name" value="TPR_NAA35"/>
    <property type="match status" value="1"/>
</dbReference>
<comment type="similarity">
    <text evidence="2">Belongs to the MAK10 family.</text>
</comment>
<dbReference type="PANTHER" id="PTHR21373">
    <property type="entry name" value="GLUCOSE REPRESSIBLE PROTEIN MAK10"/>
    <property type="match status" value="1"/>
</dbReference>